<evidence type="ECO:0000313" key="3">
    <source>
        <dbReference type="Proteomes" id="UP000249819"/>
    </source>
</evidence>
<keyword evidence="3" id="KW-1185">Reference proteome</keyword>
<organism evidence="2 3">
    <name type="scientific">Chitinophaga dinghuensis</name>
    <dbReference type="NCBI Taxonomy" id="1539050"/>
    <lineage>
        <taxon>Bacteria</taxon>
        <taxon>Pseudomonadati</taxon>
        <taxon>Bacteroidota</taxon>
        <taxon>Chitinophagia</taxon>
        <taxon>Chitinophagales</taxon>
        <taxon>Chitinophagaceae</taxon>
        <taxon>Chitinophaga</taxon>
    </lineage>
</organism>
<dbReference type="OrthoDB" id="9799878at2"/>
<dbReference type="SUPFAM" id="SSF69304">
    <property type="entry name" value="Tricorn protease N-terminal domain"/>
    <property type="match status" value="1"/>
</dbReference>
<gene>
    <name evidence="2" type="ORF">CLV59_101937</name>
</gene>
<dbReference type="RefSeq" id="WP_111590817.1">
    <property type="nucleotide sequence ID" value="NZ_QLMA01000001.1"/>
</dbReference>
<dbReference type="InterPro" id="IPR011042">
    <property type="entry name" value="6-blade_b-propeller_TolB-like"/>
</dbReference>
<dbReference type="AlphaFoldDB" id="A0A327WFP7"/>
<reference evidence="2 3" key="1">
    <citation type="submission" date="2018-06" db="EMBL/GenBank/DDBJ databases">
        <title>Genomic Encyclopedia of Archaeal and Bacterial Type Strains, Phase II (KMG-II): from individual species to whole genera.</title>
        <authorList>
            <person name="Goeker M."/>
        </authorList>
    </citation>
    <scope>NUCLEOTIDE SEQUENCE [LARGE SCALE GENOMIC DNA]</scope>
    <source>
        <strain evidence="2 3">DSM 29821</strain>
    </source>
</reference>
<dbReference type="EMBL" id="QLMA01000001">
    <property type="protein sequence ID" value="RAJ88170.1"/>
    <property type="molecule type" value="Genomic_DNA"/>
</dbReference>
<evidence type="ECO:0008006" key="4">
    <source>
        <dbReference type="Google" id="ProtNLM"/>
    </source>
</evidence>
<accession>A0A327WFP7</accession>
<dbReference type="Gene3D" id="2.120.10.30">
    <property type="entry name" value="TolB, C-terminal domain"/>
    <property type="match status" value="1"/>
</dbReference>
<keyword evidence="1" id="KW-0732">Signal</keyword>
<name>A0A327WFP7_9BACT</name>
<dbReference type="Proteomes" id="UP000249819">
    <property type="component" value="Unassembled WGS sequence"/>
</dbReference>
<feature type="signal peptide" evidence="1">
    <location>
        <begin position="1"/>
        <end position="17"/>
    </location>
</feature>
<evidence type="ECO:0000256" key="1">
    <source>
        <dbReference type="SAM" id="SignalP"/>
    </source>
</evidence>
<evidence type="ECO:0000313" key="2">
    <source>
        <dbReference type="EMBL" id="RAJ88170.1"/>
    </source>
</evidence>
<proteinExistence type="predicted"/>
<feature type="chain" id="PRO_5016348441" description="Tol biopolymer transport system component" evidence="1">
    <location>
        <begin position="18"/>
        <end position="933"/>
    </location>
</feature>
<comment type="caution">
    <text evidence="2">The sequence shown here is derived from an EMBL/GenBank/DDBJ whole genome shotgun (WGS) entry which is preliminary data.</text>
</comment>
<protein>
    <recommendedName>
        <fullName evidence="4">Tol biopolymer transport system component</fullName>
    </recommendedName>
</protein>
<sequence>MRFYIAAFLLLANLQLAAQQFGGNPSSLKWQQINTDTVRVIFPQGLGQTGERVANIVTYLNRYTRQSIGNKERKVSIVLQNQTMESNGYVALGPFRSEFYLTPPPTSFDLGSMNWAEQLSLHEYRHVLQNMNFRQGVSKVASWLGGELGQAAATNIAVPNWFWEGDAVTMETALSEQGRGRLPAFFDGFRALSLANKDYRYMKIRGGSYKDFTPDHYPLGYLMSVYGRDHFGTTFWKDVTRDAVRYRNVFYPMSRAMKRRTGMNVTSFYHTTINYYDSIWNAWAQRPEITPVRTVSPKEKVFTSYKYMYPAGNHDFVVLKGSWNKIPAFYLLHPDGAEQLLTYPGIVYDDYFSYRNNRIVWAAARFDARWSWKELSVIRVYDRNTGHTHTITARGKYFSPDINNDGSKIIATTVDPDGKYGLQLINAQTGDIEKVLPNPDNLYFANPRFNSREDGVIAATRDKHGRMALTEQSLATGTITNLSDFSFNTIGAPAIYGDTAYFTAGGKDVNNVYAMTLSDRKVYQVTDRPNSVLFAAPAQDSLLFSEFTDKGYKLFQSSLSASNWKPADLTVRSNSAWLNPEFHEGGNVLNKVPHDSLSVEKYRKTTGFFNFHSWVPTFNDPEYSINLLGNNVLNTTSTSIGYTYNSNEGTSDIGASFMYGGWFPWLGTGVDYTINKSGLTSKGQRVYWNQLSWHAGVTVPLNLSSGLYGRSLTFSSNYYIQQLYADGLRFRVNPQQYTSTALVFSNQRLRATQNIYSHFGQYLALQYNSSIGSLRGNQFYGRFDLSLPGLSKNHSLVLQAAYQRHDTLGNYSFTDRFVYARGYNIPFYNRIYKLGANYHFPLWYPDWGFAQILYIRRVRANAFFDYSRANDYIRKVDNYYRSTGGELYLDTKLGNTIPFTFGMRVSYLLDPDPVDNAKARVDFIIPLQQLFSY</sequence>